<feature type="disulfide bond" evidence="8">
    <location>
        <begin position="127"/>
        <end position="134"/>
    </location>
</feature>
<comment type="caution">
    <text evidence="8">Lacks conserved residue(s) required for the propagation of feature annotation.</text>
</comment>
<evidence type="ECO:0000256" key="2">
    <source>
        <dbReference type="ARBA" id="ARBA00022525"/>
    </source>
</evidence>
<feature type="compositionally biased region" description="Polar residues" evidence="9">
    <location>
        <begin position="147"/>
        <end position="158"/>
    </location>
</feature>
<dbReference type="PANTHER" id="PTHR12352">
    <property type="entry name" value="SECRETED MODULAR CALCIUM-BINDING PROTEIN"/>
    <property type="match status" value="1"/>
</dbReference>
<evidence type="ECO:0000313" key="14">
    <source>
        <dbReference type="Proteomes" id="UP000287033"/>
    </source>
</evidence>
<dbReference type="InterPro" id="IPR036058">
    <property type="entry name" value="Kazal_dom_sf"/>
</dbReference>
<feature type="domain" description="Thyroglobulin type-1" evidence="11">
    <location>
        <begin position="245"/>
        <end position="313"/>
    </location>
</feature>
<feature type="region of interest" description="Disordered" evidence="9">
    <location>
        <begin position="147"/>
        <end position="176"/>
    </location>
</feature>
<dbReference type="SUPFAM" id="SSF47473">
    <property type="entry name" value="EF-hand"/>
    <property type="match status" value="1"/>
</dbReference>
<keyword evidence="7" id="KW-0325">Glycoprotein</keyword>
<accession>A0A401SUA2</accession>
<dbReference type="PROSITE" id="PS51162">
    <property type="entry name" value="THYROGLOBULIN_1_2"/>
    <property type="match status" value="2"/>
</dbReference>
<gene>
    <name evidence="13" type="ORF">chiPu_0012457</name>
</gene>
<feature type="domain" description="Thyroglobulin type-1" evidence="11">
    <location>
        <begin position="90"/>
        <end position="156"/>
    </location>
</feature>
<evidence type="ECO:0000256" key="4">
    <source>
        <dbReference type="ARBA" id="ARBA00022737"/>
    </source>
</evidence>
<keyword evidence="14" id="KW-1185">Reference proteome</keyword>
<keyword evidence="4" id="KW-0677">Repeat</keyword>
<dbReference type="Pfam" id="PF10591">
    <property type="entry name" value="SPARC_Ca_bdg"/>
    <property type="match status" value="1"/>
</dbReference>
<dbReference type="PANTHER" id="PTHR12352:SF13">
    <property type="entry name" value="SPARC-RELATED MODULAR CALCIUM-BINDING PROTEIN 1"/>
    <property type="match status" value="1"/>
</dbReference>
<dbReference type="OrthoDB" id="5986054at2759"/>
<dbReference type="GO" id="GO:0050840">
    <property type="term" value="F:extracellular matrix binding"/>
    <property type="evidence" value="ECO:0007669"/>
    <property type="project" value="TreeGrafter"/>
</dbReference>
<evidence type="ECO:0000259" key="11">
    <source>
        <dbReference type="PROSITE" id="PS51162"/>
    </source>
</evidence>
<dbReference type="FunFam" id="4.10.800.10:FF:000004">
    <property type="entry name" value="SPARC-related modular calcium-binding protein 1"/>
    <property type="match status" value="1"/>
</dbReference>
<dbReference type="InterPro" id="IPR019577">
    <property type="entry name" value="SPARC/Testican_Ca-bd-dom"/>
</dbReference>
<comment type="subcellular location">
    <subcellularLocation>
        <location evidence="1">Secreted</location>
        <location evidence="1">Extracellular space</location>
        <location evidence="1">Extracellular matrix</location>
    </subcellularLocation>
</comment>
<dbReference type="CDD" id="cd00104">
    <property type="entry name" value="KAZAL_FS"/>
    <property type="match status" value="1"/>
</dbReference>
<evidence type="ECO:0000256" key="10">
    <source>
        <dbReference type="SAM" id="SignalP"/>
    </source>
</evidence>
<dbReference type="InterPro" id="IPR036857">
    <property type="entry name" value="Thyroglobulin_1_sf"/>
</dbReference>
<evidence type="ECO:0000256" key="8">
    <source>
        <dbReference type="PROSITE-ProRule" id="PRU00500"/>
    </source>
</evidence>
<dbReference type="GO" id="GO:0005509">
    <property type="term" value="F:calcium ion binding"/>
    <property type="evidence" value="ECO:0007669"/>
    <property type="project" value="InterPro"/>
</dbReference>
<protein>
    <recommendedName>
        <fullName evidence="15">SPARC-related modular calcium-binding protein 1</fullName>
    </recommendedName>
</protein>
<dbReference type="GO" id="GO:0005615">
    <property type="term" value="C:extracellular space"/>
    <property type="evidence" value="ECO:0007669"/>
    <property type="project" value="TreeGrafter"/>
</dbReference>
<dbReference type="AlphaFoldDB" id="A0A401SUA2"/>
<keyword evidence="3 10" id="KW-0732">Signal</keyword>
<dbReference type="SUPFAM" id="SSF100895">
    <property type="entry name" value="Kazal-type serine protease inhibitors"/>
    <property type="match status" value="1"/>
</dbReference>
<dbReference type="PROSITE" id="PS51465">
    <property type="entry name" value="KAZAL_2"/>
    <property type="match status" value="1"/>
</dbReference>
<evidence type="ECO:0000256" key="6">
    <source>
        <dbReference type="ARBA" id="ARBA00023157"/>
    </source>
</evidence>
<evidence type="ECO:0000259" key="12">
    <source>
        <dbReference type="PROSITE" id="PS51465"/>
    </source>
</evidence>
<keyword evidence="6 8" id="KW-1015">Disulfide bond</keyword>
<evidence type="ECO:0000256" key="1">
    <source>
        <dbReference type="ARBA" id="ARBA00004498"/>
    </source>
</evidence>
<keyword evidence="5" id="KW-0106">Calcium</keyword>
<feature type="disulfide bond" evidence="8">
    <location>
        <begin position="283"/>
        <end position="290"/>
    </location>
</feature>
<dbReference type="InterPro" id="IPR000716">
    <property type="entry name" value="Thyroglobulin_1"/>
</dbReference>
<dbReference type="InterPro" id="IPR002350">
    <property type="entry name" value="Kazal_dom"/>
</dbReference>
<evidence type="ECO:0000256" key="5">
    <source>
        <dbReference type="ARBA" id="ARBA00022837"/>
    </source>
</evidence>
<keyword evidence="2" id="KW-0964">Secreted</keyword>
<reference evidence="13 14" key="1">
    <citation type="journal article" date="2018" name="Nat. Ecol. Evol.">
        <title>Shark genomes provide insights into elasmobranch evolution and the origin of vertebrates.</title>
        <authorList>
            <person name="Hara Y"/>
            <person name="Yamaguchi K"/>
            <person name="Onimaru K"/>
            <person name="Kadota M"/>
            <person name="Koyanagi M"/>
            <person name="Keeley SD"/>
            <person name="Tatsumi K"/>
            <person name="Tanaka K"/>
            <person name="Motone F"/>
            <person name="Kageyama Y"/>
            <person name="Nozu R"/>
            <person name="Adachi N"/>
            <person name="Nishimura O"/>
            <person name="Nakagawa R"/>
            <person name="Tanegashima C"/>
            <person name="Kiyatake I"/>
            <person name="Matsumoto R"/>
            <person name="Murakumo K"/>
            <person name="Nishida K"/>
            <person name="Terakita A"/>
            <person name="Kuratani S"/>
            <person name="Sato K"/>
            <person name="Hyodo S Kuraku.S."/>
        </authorList>
    </citation>
    <scope>NUCLEOTIDE SEQUENCE [LARGE SCALE GENOMIC DNA]</scope>
</reference>
<evidence type="ECO:0000256" key="3">
    <source>
        <dbReference type="ARBA" id="ARBA00022729"/>
    </source>
</evidence>
<dbReference type="InterPro" id="IPR051950">
    <property type="entry name" value="Dev_reg/Prot_inhib"/>
</dbReference>
<proteinExistence type="predicted"/>
<dbReference type="EMBL" id="BEZZ01000558">
    <property type="protein sequence ID" value="GCC33984.1"/>
    <property type="molecule type" value="Genomic_DNA"/>
</dbReference>
<dbReference type="InterPro" id="IPR011992">
    <property type="entry name" value="EF-hand-dom_pair"/>
</dbReference>
<feature type="compositionally biased region" description="Basic and acidic residues" evidence="9">
    <location>
        <begin position="159"/>
        <end position="172"/>
    </location>
</feature>
<evidence type="ECO:0000313" key="13">
    <source>
        <dbReference type="EMBL" id="GCC33984.1"/>
    </source>
</evidence>
<dbReference type="GO" id="GO:0030198">
    <property type="term" value="P:extracellular matrix organization"/>
    <property type="evidence" value="ECO:0007669"/>
    <property type="project" value="TreeGrafter"/>
</dbReference>
<dbReference type="GO" id="GO:0005604">
    <property type="term" value="C:basement membrane"/>
    <property type="evidence" value="ECO:0007669"/>
    <property type="project" value="TreeGrafter"/>
</dbReference>
<dbReference type="CDD" id="cd00191">
    <property type="entry name" value="TY"/>
    <property type="match status" value="2"/>
</dbReference>
<dbReference type="SMART" id="SM00280">
    <property type="entry name" value="KAZAL"/>
    <property type="match status" value="1"/>
</dbReference>
<dbReference type="PROSITE" id="PS00484">
    <property type="entry name" value="THYROGLOBULIN_1_1"/>
    <property type="match status" value="1"/>
</dbReference>
<dbReference type="Proteomes" id="UP000287033">
    <property type="component" value="Unassembled WGS sequence"/>
</dbReference>
<dbReference type="OMA" id="KRMGPNP"/>
<dbReference type="PROSITE" id="PS00018">
    <property type="entry name" value="EF_HAND_1"/>
    <property type="match status" value="1"/>
</dbReference>
<dbReference type="InterPro" id="IPR018247">
    <property type="entry name" value="EF_Hand_1_Ca_BS"/>
</dbReference>
<evidence type="ECO:0000256" key="7">
    <source>
        <dbReference type="ARBA" id="ARBA00023180"/>
    </source>
</evidence>
<dbReference type="Pfam" id="PF00086">
    <property type="entry name" value="Thyroglobulin_1"/>
    <property type="match status" value="2"/>
</dbReference>
<comment type="caution">
    <text evidence="13">The sequence shown here is derived from an EMBL/GenBank/DDBJ whole genome shotgun (WGS) entry which is preliminary data.</text>
</comment>
<feature type="signal peptide" evidence="10">
    <location>
        <begin position="1"/>
        <end position="19"/>
    </location>
</feature>
<dbReference type="GO" id="GO:0008201">
    <property type="term" value="F:heparin binding"/>
    <property type="evidence" value="ECO:0007669"/>
    <property type="project" value="TreeGrafter"/>
</dbReference>
<feature type="domain" description="Kazal-like" evidence="12">
    <location>
        <begin position="35"/>
        <end position="87"/>
    </location>
</feature>
<feature type="disulfide bond" evidence="8">
    <location>
        <begin position="136"/>
        <end position="156"/>
    </location>
</feature>
<dbReference type="SUPFAM" id="SSF57610">
    <property type="entry name" value="Thyroglobulin type-1 domain"/>
    <property type="match status" value="2"/>
</dbReference>
<dbReference type="STRING" id="137246.A0A401SUA2"/>
<dbReference type="Gene3D" id="4.10.800.10">
    <property type="entry name" value="Thyroglobulin type-1"/>
    <property type="match status" value="2"/>
</dbReference>
<dbReference type="Gene3D" id="1.10.238.10">
    <property type="entry name" value="EF-hand"/>
    <property type="match status" value="1"/>
</dbReference>
<evidence type="ECO:0008006" key="15">
    <source>
        <dbReference type="Google" id="ProtNLM"/>
    </source>
</evidence>
<dbReference type="Pfam" id="PF07648">
    <property type="entry name" value="Kazal_2"/>
    <property type="match status" value="1"/>
</dbReference>
<evidence type="ECO:0000256" key="9">
    <source>
        <dbReference type="SAM" id="MobiDB-lite"/>
    </source>
</evidence>
<name>A0A401SUA2_CHIPU</name>
<organism evidence="13 14">
    <name type="scientific">Chiloscyllium punctatum</name>
    <name type="common">Brownbanded bambooshark</name>
    <name type="synonym">Hemiscyllium punctatum</name>
    <dbReference type="NCBI Taxonomy" id="137246"/>
    <lineage>
        <taxon>Eukaryota</taxon>
        <taxon>Metazoa</taxon>
        <taxon>Chordata</taxon>
        <taxon>Craniata</taxon>
        <taxon>Vertebrata</taxon>
        <taxon>Chondrichthyes</taxon>
        <taxon>Elasmobranchii</taxon>
        <taxon>Galeomorphii</taxon>
        <taxon>Galeoidea</taxon>
        <taxon>Orectolobiformes</taxon>
        <taxon>Hemiscylliidae</taxon>
        <taxon>Chiloscyllium</taxon>
    </lineage>
</organism>
<feature type="chain" id="PRO_5019566042" description="SPARC-related modular calcium-binding protein 1" evidence="10">
    <location>
        <begin position="20"/>
        <end position="454"/>
    </location>
</feature>
<dbReference type="Gene3D" id="3.30.60.30">
    <property type="match status" value="1"/>
</dbReference>
<dbReference type="SMART" id="SM00211">
    <property type="entry name" value="TY"/>
    <property type="match status" value="2"/>
</dbReference>
<sequence length="454" mass="51615">MSLFPLILLTIELFGFSATSKPHRFDRTLFLIAESDRGGLCNIDCSRAQQKPVCGSDRKFYKSHCAFQRAKCRDPTLETKPRSRCSERATARCREDRAQALAQTRRATDSIIVPECNEDGSFAQVQCHKLTGYCWCVTPDGKPISGSSVHNRTPTCSDSTKDKTSQRGRDSSRMQQGIKLRPTTRTLIRNTGKGEALDHHKQRPVEDRHKDALLISKNPELTYPALWFLFTRDAKSNRSAKLDQPVSCDQERRSAIEEAKQHQYEGAFVPQCSSNGLYKQVQCHQATGYCWCVRVDSGHPIQGTTARNQTPDCGTAGRSKISEMAPLFRDRKLQGCPGGKKTEFVAGLLKSLIMDMDQFGYHPTWRRVSEGSTSFLLEDRAIRWYFGRLDKDFNNEISEKELRPFKVYLRKNAKPKKCTRKFIEYCDLNSSKSISLHELKGCLGFIKSRSRPLF</sequence>